<dbReference type="Proteomes" id="UP000639643">
    <property type="component" value="Unassembled WGS sequence"/>
</dbReference>
<comment type="caution">
    <text evidence="1">The sequence shown here is derived from an EMBL/GenBank/DDBJ whole genome shotgun (WGS) entry which is preliminary data.</text>
</comment>
<evidence type="ECO:0000313" key="2">
    <source>
        <dbReference type="Proteomes" id="UP000639643"/>
    </source>
</evidence>
<evidence type="ECO:0000313" key="1">
    <source>
        <dbReference type="EMBL" id="KAF6842176.1"/>
    </source>
</evidence>
<dbReference type="AlphaFoldDB" id="A0A8H6NTA6"/>
<organism evidence="1 2">
    <name type="scientific">Colletotrichum musicola</name>
    <dbReference type="NCBI Taxonomy" id="2175873"/>
    <lineage>
        <taxon>Eukaryota</taxon>
        <taxon>Fungi</taxon>
        <taxon>Dikarya</taxon>
        <taxon>Ascomycota</taxon>
        <taxon>Pezizomycotina</taxon>
        <taxon>Sordariomycetes</taxon>
        <taxon>Hypocreomycetidae</taxon>
        <taxon>Glomerellales</taxon>
        <taxon>Glomerellaceae</taxon>
        <taxon>Colletotrichum</taxon>
        <taxon>Colletotrichum orchidearum species complex</taxon>
    </lineage>
</organism>
<accession>A0A8H6NTA6</accession>
<reference evidence="1" key="1">
    <citation type="journal article" date="2020" name="Phytopathology">
        <title>Genome Sequence Resources of Colletotrichum truncatum, C. plurivorum, C. musicola, and C. sojae: Four Species Pathogenic to Soybean (Glycine max).</title>
        <authorList>
            <person name="Rogerio F."/>
            <person name="Boufleur T.R."/>
            <person name="Ciampi-Guillardi M."/>
            <person name="Sukno S.A."/>
            <person name="Thon M.R."/>
            <person name="Massola Junior N.S."/>
            <person name="Baroncelli R."/>
        </authorList>
    </citation>
    <scope>NUCLEOTIDE SEQUENCE</scope>
    <source>
        <strain evidence="1">LFN0074</strain>
    </source>
</reference>
<name>A0A8H6NTA6_9PEZI</name>
<keyword evidence="2" id="KW-1185">Reference proteome</keyword>
<gene>
    <name evidence="1" type="ORF">CMUS01_03353</name>
</gene>
<dbReference type="EMBL" id="WIGM01000080">
    <property type="protein sequence ID" value="KAF6842176.1"/>
    <property type="molecule type" value="Genomic_DNA"/>
</dbReference>
<sequence>MKFFTTTPQPQIVTISTYLHVRCQVLNLEPRLTMRIAEERKKRGNLTETFACDGLNTGVNKFNVYPTMKKTQEKFMSIKGHCQSQRIRRLLSLPMPGWSPAMESRRNKLKALLHITSSNFKSNKLQCQDILAAQIACSVAGLENMVITAAPEMDAFSERLVAAITDAPVRTHSHDHTFTLYKATLRNQVKYLSFGRPTDIFSHRAICTGCAYELVNNRDKKLPGGPNVHEPRFLSLGDWKDKMQEEKRDIKLIKFLGGEYRTPSY</sequence>
<proteinExistence type="predicted"/>
<protein>
    <submittedName>
        <fullName evidence="1">Uncharacterized protein</fullName>
    </submittedName>
</protein>